<evidence type="ECO:0000313" key="4">
    <source>
        <dbReference type="Proteomes" id="UP000007392"/>
    </source>
</evidence>
<accession>I0BSW9</accession>
<dbReference type="HOGENOM" id="CLU_1843144_0_0_9"/>
<name>I0BSW9_9BACL</name>
<organism evidence="3 4">
    <name type="scientific">Paenibacillus mucilaginosus K02</name>
    <dbReference type="NCBI Taxonomy" id="997761"/>
    <lineage>
        <taxon>Bacteria</taxon>
        <taxon>Bacillati</taxon>
        <taxon>Bacillota</taxon>
        <taxon>Bacilli</taxon>
        <taxon>Bacillales</taxon>
        <taxon>Paenibacillaceae</taxon>
        <taxon>Paenibacillus</taxon>
    </lineage>
</organism>
<sequence length="157" mass="17936">MAAESGRKGLAGRDRGPRMMHRIGLAAVLLAALLPWPAAEAGFMDRVKDIYGMPERVEELQQQYDDAQEELDASVKRSEETIRKFQQTQEQLLRENQELKSRNARLDEAIGQMEAAERAEAERNRRITRTALAAGGLVVLYFVLMRVVRLAVWRRTR</sequence>
<dbReference type="Proteomes" id="UP000007392">
    <property type="component" value="Chromosome"/>
</dbReference>
<proteinExistence type="predicted"/>
<dbReference type="EMBL" id="CP003422">
    <property type="protein sequence ID" value="AFH65466.1"/>
    <property type="molecule type" value="Genomic_DNA"/>
</dbReference>
<feature type="transmembrane region" description="Helical" evidence="2">
    <location>
        <begin position="131"/>
        <end position="152"/>
    </location>
</feature>
<evidence type="ECO:0000313" key="3">
    <source>
        <dbReference type="EMBL" id="AFH65466.1"/>
    </source>
</evidence>
<feature type="coiled-coil region" evidence="1">
    <location>
        <begin position="57"/>
        <end position="119"/>
    </location>
</feature>
<reference evidence="3 4" key="1">
    <citation type="submission" date="2013-06" db="EMBL/GenBank/DDBJ databases">
        <title>Complete genome sequence of Paenibacillus mucilaginosus K02.</title>
        <authorList>
            <person name="Xiao B."/>
            <person name="Sun L."/>
            <person name="Xiao L."/>
            <person name="Lian B."/>
        </authorList>
    </citation>
    <scope>NUCLEOTIDE SEQUENCE [LARGE SCALE GENOMIC DNA]</scope>
    <source>
        <strain evidence="3 4">K02</strain>
    </source>
</reference>
<dbReference type="OrthoDB" id="2605255at2"/>
<keyword evidence="2" id="KW-0812">Transmembrane</keyword>
<dbReference type="PATRIC" id="fig|997761.3.peg.6624"/>
<dbReference type="RefSeq" id="WP_014652738.1">
    <property type="nucleotide sequence ID" value="NC_017672.3"/>
</dbReference>
<dbReference type="AlphaFoldDB" id="I0BSW9"/>
<keyword evidence="2" id="KW-0472">Membrane</keyword>
<dbReference type="KEGG" id="pmw:B2K_32980"/>
<protein>
    <submittedName>
        <fullName evidence="3">Uncharacterized protein</fullName>
    </submittedName>
</protein>
<gene>
    <name evidence="3" type="ORF">B2K_32980</name>
</gene>
<evidence type="ECO:0000256" key="1">
    <source>
        <dbReference type="SAM" id="Coils"/>
    </source>
</evidence>
<keyword evidence="1" id="KW-0175">Coiled coil</keyword>
<dbReference type="SUPFAM" id="SSF159659">
    <property type="entry name" value="Cgl1923-like"/>
    <property type="match status" value="1"/>
</dbReference>
<evidence type="ECO:0000256" key="2">
    <source>
        <dbReference type="SAM" id="Phobius"/>
    </source>
</evidence>
<keyword evidence="2" id="KW-1133">Transmembrane helix</keyword>